<dbReference type="Proteomes" id="UP000641152">
    <property type="component" value="Unassembled WGS sequence"/>
</dbReference>
<dbReference type="InterPro" id="IPR003660">
    <property type="entry name" value="HAMP_dom"/>
</dbReference>
<dbReference type="CDD" id="cd11386">
    <property type="entry name" value="MCP_signal"/>
    <property type="match status" value="1"/>
</dbReference>
<evidence type="ECO:0000256" key="4">
    <source>
        <dbReference type="PROSITE-ProRule" id="PRU00284"/>
    </source>
</evidence>
<evidence type="ECO:0000256" key="6">
    <source>
        <dbReference type="SAM" id="Phobius"/>
    </source>
</evidence>
<dbReference type="PROSITE" id="PS50885">
    <property type="entry name" value="HAMP"/>
    <property type="match status" value="1"/>
</dbReference>
<evidence type="ECO:0000259" key="8">
    <source>
        <dbReference type="PROSITE" id="PS50112"/>
    </source>
</evidence>
<evidence type="ECO:0000313" key="10">
    <source>
        <dbReference type="EMBL" id="MBD9359953.1"/>
    </source>
</evidence>
<keyword evidence="6" id="KW-0472">Membrane</keyword>
<dbReference type="CDD" id="cd00130">
    <property type="entry name" value="PAS"/>
    <property type="match status" value="1"/>
</dbReference>
<feature type="coiled-coil region" evidence="5">
    <location>
        <begin position="1268"/>
        <end position="1295"/>
    </location>
</feature>
<dbReference type="Gene3D" id="1.10.287.950">
    <property type="entry name" value="Methyl-accepting chemotaxis protein"/>
    <property type="match status" value="1"/>
</dbReference>
<dbReference type="SMART" id="SM00091">
    <property type="entry name" value="PAS"/>
    <property type="match status" value="1"/>
</dbReference>
<dbReference type="SMART" id="SM00304">
    <property type="entry name" value="HAMP"/>
    <property type="match status" value="7"/>
</dbReference>
<feature type="domain" description="Methyl-accepting transducer" evidence="7">
    <location>
        <begin position="1082"/>
        <end position="1297"/>
    </location>
</feature>
<dbReference type="SMART" id="SM00283">
    <property type="entry name" value="MA"/>
    <property type="match status" value="1"/>
</dbReference>
<sequence>MRNNQPVTDVELHFSEEDILTSTTDLRGYITSVSPAFIKLSGFTEEELLGQPHNIVRHPDMPEEAYEWMWRTIESGCTWRGLVKNRSKNGDFYWVEANVAPIYNEGQLIGYRSIRFKPARSEVDTAAALYADIKAGRVKNPFKEGKISSVFSKIKLWQKFAALVVLAIAMFAVPTYFLINDNIADKDFALKEKQGVDYTTETIKLMQLVVEHRGLNAMVIAGNTQEASRREAKRNEVNQQIAAISALDGRLAELKLTLAWQALREKWQELSASANRFDAQTNLVKHGEFISQLHAFNRKVADASGLGLDPETDTYYAQVLAISLFPELSEQLGMLRGVGSPILQRKTVTVAEAAYLRALIANAEETLAMIDENIPKIGSMDPALRTDLQKATALAKQALTLTESEILQRGQLELAASDYFNSLTQAIQQNFSLSGGFSKLLYAGLDARLARLGGTINTTLIVVSLFLLGFLAMSWYIVMGVLRPVNAMIHAMTLFGRGQMPQNDSHNYGLEFNQLNEGVKAAVFSVQSLIADAVMLSHSAVEGQLSTRADATKHQGDYRKIVVGVNDTLEAVIGPLNVAAEYVDNISRGAIPAKITDHYNGDFNTIKNNLNNCIDAISSMVAEAAALEKAAIEGRLATRADASQYQGDYRKIVEGVNNTLDAVIGPLNVAAEYVDNISKGAIPAKITDTYNGDFNTIKNNLNNCIEAISNMVAEAMNLEKAAIEGRLATRADASQYQGDYRKIVQGVNNTLDAVIGPLNVAAEYVDNISRGAIPAKITDHYNGDFNTIKNNLNNCIDAISSMVAEAAALEKAAIEGRLATRADASQYQGDYRKIVEGVNNTLDAVIGPLNVAADYVDNIAKGAIPAKITDTYNGDFNVIKNNLNTCIDAVNALVADANMLSTAAVEGRLATRADATKHQGDFRKIVEGVNLTLNAVIGPLNVAADYVDNISKGQIPAKITDSYNGDFNTIKNNLNTCIDAVNTLVADANMLATAAVEGRLQTRADATKHQGDFRKIVEGVNDTLDGVILPLNEAVEVLALVEQGDLTRNVTGNYKGQLGEFKDTVNNTVAKLSQTISEVISAADQLGNASEQISSTSQSLSQAASEQAGSVEITSASIEEMAASINQNADNAKVTDGMASKAATEASQGGEAVKQTVDAMREIAKKIGIIDDIAYQTNMLALNAAIEAARAGDHGKGFAVVAAEVRKLAERSQVAAQEIGELAENSVETAESAGKLLDEIVPSIARTSDLVQEIAAASQEQSAGVSQVNNAMNQMNQITQQNASASEQLAATAEEMTGQTEQLQSLMSFFKITSSGHAASGSAAHATSRRPESARRISAKAAEYDPIDLDASIQAHSEWKLKLRRGISQHEHMDAVTIGRDDCCKLGKWLHGGGQKQYKHLSGFQDCLHKHAQFHREAGKVAELINGGQYETAESLLGAGSAFALASSQVSVAIVTLKKQAHL</sequence>
<keyword evidence="6" id="KW-0812">Transmembrane</keyword>
<dbReference type="Pfam" id="PF18947">
    <property type="entry name" value="HAMP_2"/>
    <property type="match status" value="6"/>
</dbReference>
<dbReference type="SUPFAM" id="SSF58104">
    <property type="entry name" value="Methyl-accepting chemotaxis protein (MCP) signaling domain"/>
    <property type="match status" value="1"/>
</dbReference>
<keyword evidence="6" id="KW-1133">Transmembrane helix</keyword>
<dbReference type="Pfam" id="PF08447">
    <property type="entry name" value="PAS_3"/>
    <property type="match status" value="1"/>
</dbReference>
<feature type="domain" description="HAMP" evidence="9">
    <location>
        <begin position="1025"/>
        <end position="1077"/>
    </location>
</feature>
<dbReference type="InterPro" id="IPR004090">
    <property type="entry name" value="Chemotax_Me-accpt_rcpt"/>
</dbReference>
<dbReference type="InterPro" id="IPR000014">
    <property type="entry name" value="PAS"/>
</dbReference>
<feature type="transmembrane region" description="Helical" evidence="6">
    <location>
        <begin position="460"/>
        <end position="482"/>
    </location>
</feature>
<dbReference type="Gene3D" id="3.30.450.20">
    <property type="entry name" value="PAS domain"/>
    <property type="match status" value="1"/>
</dbReference>
<comment type="caution">
    <text evidence="10">The sequence shown here is derived from an EMBL/GenBank/DDBJ whole genome shotgun (WGS) entry which is preliminary data.</text>
</comment>
<protein>
    <submittedName>
        <fullName evidence="10">PAS domain S-box protein</fullName>
    </submittedName>
</protein>
<evidence type="ECO:0000256" key="2">
    <source>
        <dbReference type="ARBA" id="ARBA00023224"/>
    </source>
</evidence>
<dbReference type="RefSeq" id="WP_192392771.1">
    <property type="nucleotide sequence ID" value="NZ_CAJHIU010000001.1"/>
</dbReference>
<keyword evidence="11" id="KW-1185">Reference proteome</keyword>
<dbReference type="EMBL" id="JACXST010000001">
    <property type="protein sequence ID" value="MBD9359953.1"/>
    <property type="molecule type" value="Genomic_DNA"/>
</dbReference>
<evidence type="ECO:0000259" key="7">
    <source>
        <dbReference type="PROSITE" id="PS50111"/>
    </source>
</evidence>
<dbReference type="PRINTS" id="PR00260">
    <property type="entry name" value="CHEMTRNSDUCR"/>
</dbReference>
<dbReference type="NCBIfam" id="TIGR00229">
    <property type="entry name" value="sensory_box"/>
    <property type="match status" value="1"/>
</dbReference>
<dbReference type="InterPro" id="IPR035965">
    <property type="entry name" value="PAS-like_dom_sf"/>
</dbReference>
<dbReference type="Pfam" id="PF00015">
    <property type="entry name" value="MCPsignal"/>
    <property type="match status" value="1"/>
</dbReference>
<dbReference type="Gene3D" id="1.20.120.30">
    <property type="entry name" value="Aspartate receptor, ligand-binding domain"/>
    <property type="match status" value="1"/>
</dbReference>
<feature type="transmembrane region" description="Helical" evidence="6">
    <location>
        <begin position="160"/>
        <end position="179"/>
    </location>
</feature>
<evidence type="ECO:0000256" key="5">
    <source>
        <dbReference type="SAM" id="Coils"/>
    </source>
</evidence>
<dbReference type="PROSITE" id="PS50112">
    <property type="entry name" value="PAS"/>
    <property type="match status" value="1"/>
</dbReference>
<keyword evidence="1" id="KW-0145">Chemotaxis</keyword>
<gene>
    <name evidence="10" type="ORF">EBB_05320</name>
</gene>
<dbReference type="InterPro" id="IPR013655">
    <property type="entry name" value="PAS_fold_3"/>
</dbReference>
<feature type="domain" description="PAS" evidence="8">
    <location>
        <begin position="25"/>
        <end position="76"/>
    </location>
</feature>
<dbReference type="PANTHER" id="PTHR43531:SF11">
    <property type="entry name" value="METHYL-ACCEPTING CHEMOTAXIS PROTEIN 3"/>
    <property type="match status" value="1"/>
</dbReference>
<dbReference type="InterPro" id="IPR051310">
    <property type="entry name" value="MCP_chemotaxis"/>
</dbReference>
<name>A0ABR9DA48_9GAMM</name>
<evidence type="ECO:0000256" key="3">
    <source>
        <dbReference type="ARBA" id="ARBA00029447"/>
    </source>
</evidence>
<keyword evidence="2 4" id="KW-0807">Transducer</keyword>
<evidence type="ECO:0000259" key="9">
    <source>
        <dbReference type="PROSITE" id="PS50885"/>
    </source>
</evidence>
<dbReference type="PANTHER" id="PTHR43531">
    <property type="entry name" value="PROTEIN ICFG"/>
    <property type="match status" value="1"/>
</dbReference>
<dbReference type="SUPFAM" id="SSF55785">
    <property type="entry name" value="PYP-like sensor domain (PAS domain)"/>
    <property type="match status" value="1"/>
</dbReference>
<dbReference type="PROSITE" id="PS50111">
    <property type="entry name" value="CHEMOTAXIS_TRANSDUC_2"/>
    <property type="match status" value="1"/>
</dbReference>
<dbReference type="Gene3D" id="1.20.120.1530">
    <property type="match status" value="3"/>
</dbReference>
<comment type="similarity">
    <text evidence="3">Belongs to the methyl-accepting chemotaxis (MCP) protein family.</text>
</comment>
<evidence type="ECO:0000313" key="11">
    <source>
        <dbReference type="Proteomes" id="UP000641152"/>
    </source>
</evidence>
<evidence type="ECO:0000256" key="1">
    <source>
        <dbReference type="ARBA" id="ARBA00022500"/>
    </source>
</evidence>
<organism evidence="10 11">
    <name type="scientific">Methylomonas fluvii</name>
    <dbReference type="NCBI Taxonomy" id="1854564"/>
    <lineage>
        <taxon>Bacteria</taxon>
        <taxon>Pseudomonadati</taxon>
        <taxon>Pseudomonadota</taxon>
        <taxon>Gammaproteobacteria</taxon>
        <taxon>Methylococcales</taxon>
        <taxon>Methylococcaceae</taxon>
        <taxon>Methylomonas</taxon>
    </lineage>
</organism>
<reference evidence="10 11" key="1">
    <citation type="submission" date="2020-09" db="EMBL/GenBank/DDBJ databases">
        <title>Methylomonas albis sp. nov. and Methylomonas fluvii sp. nov.: Two cold-adapted methanotrophs from the River Elbe and an amended description of Methylovulum psychrotolerans strain Eb1.</title>
        <authorList>
            <person name="Bussmann I.K."/>
            <person name="Klings K.-W."/>
            <person name="Warnstedt J."/>
            <person name="Hoppert M."/>
            <person name="Saborowski A."/>
            <person name="Horn F."/>
            <person name="Liebner S."/>
        </authorList>
    </citation>
    <scope>NUCLEOTIDE SEQUENCE [LARGE SCALE GENOMIC DNA]</scope>
    <source>
        <strain evidence="10 11">EbB</strain>
    </source>
</reference>
<keyword evidence="5" id="KW-0175">Coiled coil</keyword>
<accession>A0ABR9DA48</accession>
<dbReference type="InterPro" id="IPR004089">
    <property type="entry name" value="MCPsignal_dom"/>
</dbReference>
<dbReference type="InterPro" id="IPR025991">
    <property type="entry name" value="Chemoreceptor_zinc-bind_dom"/>
</dbReference>
<dbReference type="Pfam" id="PF13682">
    <property type="entry name" value="CZB"/>
    <property type="match status" value="1"/>
</dbReference>
<proteinExistence type="inferred from homology"/>